<dbReference type="RefSeq" id="XP_026688324.1">
    <property type="nucleotide sequence ID" value="XM_026832523.1"/>
</dbReference>
<sequence length="828" mass="94803">MVYICYYCSCTRTTVRELIVHYTKYCQQSNYNFDKVFYCGENSCHASYTNNNAFRKHLYREHTSKSLLTNPTDLNLCSSKTNVVCDPSPPANILNDSSNVGSLSILNKSSNEGIQNSVKDSLSKEISSLMLDLYSNANLPRSCTQTCFKGLKNIIVGYNKILIEQIRQLPLNNESLSQVMTTLMGLSTDCETTFSSFESEYKRIKYLTSLGTYISPQEIVIGSRMDYKFAGHTDYVPVQCTMQLVPLNLVLSKFFYMENVLRETLEYTRSLEKESHIIKNIIQGSVWKKMKTKFDPNVINFPIILYLDDFETGNPLGAHASIHKLCGVYISLPCLPPKYVSHLNCIFVLALFHAADRIEFGNKVIFNPIINMLNLLSSEGISINVPNIYQGTIRFHTVCITGDNLGLHGALGFVECFSARYCCRICSIEKKDMQVTYVEKKELLRDSMSYYRDLKIGNASETGIKSESVWSDLKGFDLFENVAVDVMHDFLEGVGRYVVEFVLTFFVQSGIVSVNKIQNRFLSFDFGPDSSSRPVNSILSEKSGVKIKSSASEMTNIIRYMGLIVGSYIPEEHEVWELYLLLRQLLDRLLVQTEVILNRTELQVSYLINNLCREYCRLTKSPLKPKFHFLLHYSNMLKKLGPLSSYWTMRFEGKHRPLKISAKVTCNKLNICKTIAQRAQCTLCHLFNSNEAFKFFDCGKLTSLDLSSDDILNEFEENHLYASCKWFKLDGITIKERSVFIEDLSLETEEPKFIQVQKILIHNDTKDVILVCRALETLEFDSHYYAYQVELTEKIVFIRYLDLYSVIPNTLTVMPNSTLFVTLRSTID</sequence>
<evidence type="ECO:0000259" key="1">
    <source>
        <dbReference type="PROSITE" id="PS00028"/>
    </source>
</evidence>
<proteinExistence type="predicted"/>
<dbReference type="Proteomes" id="UP000079169">
    <property type="component" value="Unplaced"/>
</dbReference>
<name>A0A3Q0JIX1_DIACI</name>
<dbReference type="AlphaFoldDB" id="A0A3Q0JIX1"/>
<organism evidence="2 3">
    <name type="scientific">Diaphorina citri</name>
    <name type="common">Asian citrus psyllid</name>
    <dbReference type="NCBI Taxonomy" id="121845"/>
    <lineage>
        <taxon>Eukaryota</taxon>
        <taxon>Metazoa</taxon>
        <taxon>Ecdysozoa</taxon>
        <taxon>Arthropoda</taxon>
        <taxon>Hexapoda</taxon>
        <taxon>Insecta</taxon>
        <taxon>Pterygota</taxon>
        <taxon>Neoptera</taxon>
        <taxon>Paraneoptera</taxon>
        <taxon>Hemiptera</taxon>
        <taxon>Sternorrhyncha</taxon>
        <taxon>Psylloidea</taxon>
        <taxon>Psyllidae</taxon>
        <taxon>Diaphorininae</taxon>
        <taxon>Diaphorina</taxon>
    </lineage>
</organism>
<evidence type="ECO:0000313" key="3">
    <source>
        <dbReference type="RefSeq" id="XP_026688324.1"/>
    </source>
</evidence>
<dbReference type="GeneID" id="113472738"/>
<gene>
    <name evidence="3" type="primary">LOC113472738</name>
</gene>
<keyword evidence="2" id="KW-1185">Reference proteome</keyword>
<dbReference type="PaxDb" id="121845-A0A3Q0JIX1"/>
<evidence type="ECO:0000313" key="2">
    <source>
        <dbReference type="Proteomes" id="UP000079169"/>
    </source>
</evidence>
<dbReference type="PROSITE" id="PS00028">
    <property type="entry name" value="ZINC_FINGER_C2H2_1"/>
    <property type="match status" value="1"/>
</dbReference>
<dbReference type="PANTHER" id="PTHR31912">
    <property type="entry name" value="IP13529P"/>
    <property type="match status" value="1"/>
</dbReference>
<dbReference type="InterPro" id="IPR013087">
    <property type="entry name" value="Znf_C2H2_type"/>
</dbReference>
<reference evidence="3" key="1">
    <citation type="submission" date="2025-08" db="UniProtKB">
        <authorList>
            <consortium name="RefSeq"/>
        </authorList>
    </citation>
    <scope>IDENTIFICATION</scope>
</reference>
<feature type="domain" description="C2H2-type" evidence="1">
    <location>
        <begin position="39"/>
        <end position="62"/>
    </location>
</feature>
<dbReference type="PANTHER" id="PTHR31912:SF34">
    <property type="entry name" value="NOTOCHORD-RELATED PROTEIN"/>
    <property type="match status" value="1"/>
</dbReference>
<dbReference type="KEGG" id="dci:113472738"/>
<protein>
    <submittedName>
        <fullName evidence="3">Uncharacterized protein LOC113472738</fullName>
    </submittedName>
</protein>
<accession>A0A3Q0JIX1</accession>